<evidence type="ECO:0000313" key="3">
    <source>
        <dbReference type="Proteomes" id="UP000509303"/>
    </source>
</evidence>
<dbReference type="PANTHER" id="PTHR34071">
    <property type="entry name" value="5-NITROIMIDAZOLE ANTIBIOTICS RESISTANCE PROTEIN, NIMA-FAMILY-RELATED PROTEIN-RELATED"/>
    <property type="match status" value="1"/>
</dbReference>
<feature type="compositionally biased region" description="Low complexity" evidence="1">
    <location>
        <begin position="104"/>
        <end position="136"/>
    </location>
</feature>
<dbReference type="SUPFAM" id="SSF50475">
    <property type="entry name" value="FMN-binding split barrel"/>
    <property type="match status" value="2"/>
</dbReference>
<proteinExistence type="predicted"/>
<protein>
    <submittedName>
        <fullName evidence="2">Pyridoxamine 5'-phosphate oxidase family protein</fullName>
    </submittedName>
</protein>
<dbReference type="PANTHER" id="PTHR34071:SF2">
    <property type="entry name" value="FLAVIN-NUCLEOTIDE-BINDING PROTEIN"/>
    <property type="match status" value="1"/>
</dbReference>
<feature type="region of interest" description="Disordered" evidence="1">
    <location>
        <begin position="1"/>
        <end position="41"/>
    </location>
</feature>
<accession>A0A7H8NH23</accession>
<keyword evidence="3" id="KW-1185">Reference proteome</keyword>
<dbReference type="Pfam" id="PF12900">
    <property type="entry name" value="Pyridox_ox_2"/>
    <property type="match status" value="2"/>
</dbReference>
<name>A0A7H8NH23_9ACTN</name>
<evidence type="ECO:0000256" key="1">
    <source>
        <dbReference type="SAM" id="MobiDB-lite"/>
    </source>
</evidence>
<dbReference type="InterPro" id="IPR024747">
    <property type="entry name" value="Pyridox_Oxase-rel"/>
</dbReference>
<dbReference type="Proteomes" id="UP000509303">
    <property type="component" value="Chromosome"/>
</dbReference>
<gene>
    <name evidence="2" type="ORF">HUT08_33985</name>
</gene>
<feature type="compositionally biased region" description="Polar residues" evidence="1">
    <location>
        <begin position="1"/>
        <end position="11"/>
    </location>
</feature>
<dbReference type="EMBL" id="CP054929">
    <property type="protein sequence ID" value="QKW53730.1"/>
    <property type="molecule type" value="Genomic_DNA"/>
</dbReference>
<sequence length="279" mass="29138">MAAVESASTFTPAPEADKTADGTPPAAYGPTSRTVTSRDRDRASYDRELVHSLLDQSYVCHLGFVRDGAPVVLPTLYARVGERLYVHGSTGSRPLRMAAANPSAAGNDGATATDGAGTTPDAADPGAASSEDAADAGQSRPGLAVCLTVTHLDGVVLARSAFHHSINYRSVVVHGVAHQVTDPHERTVALDALVNHVVPGRAADCRPGNAKELAATAVLRLDLKEVSAKWRDGGPNDEPEDLGLPHWAGVLPVAPRYGTPIPSDDLDPAIPLPDYLAER</sequence>
<reference evidence="2 3" key="1">
    <citation type="submission" date="2020-06" db="EMBL/GenBank/DDBJ databases">
        <title>Genome mining for natural products.</title>
        <authorList>
            <person name="Zhang B."/>
            <person name="Shi J."/>
            <person name="Ge H."/>
        </authorList>
    </citation>
    <scope>NUCLEOTIDE SEQUENCE [LARGE SCALE GENOMIC DNA]</scope>
    <source>
        <strain evidence="2 3">NA00687</strain>
    </source>
</reference>
<dbReference type="Gene3D" id="2.30.110.10">
    <property type="entry name" value="Electron Transport, Fmn-binding Protein, Chain A"/>
    <property type="match status" value="1"/>
</dbReference>
<dbReference type="RefSeq" id="WP_176165434.1">
    <property type="nucleotide sequence ID" value="NZ_CP054929.1"/>
</dbReference>
<evidence type="ECO:0000313" key="2">
    <source>
        <dbReference type="EMBL" id="QKW53730.1"/>
    </source>
</evidence>
<feature type="region of interest" description="Disordered" evidence="1">
    <location>
        <begin position="99"/>
        <end position="136"/>
    </location>
</feature>
<dbReference type="InterPro" id="IPR012349">
    <property type="entry name" value="Split_barrel_FMN-bd"/>
</dbReference>
<organism evidence="2 3">
    <name type="scientific">Streptomyces buecherae</name>
    <dbReference type="NCBI Taxonomy" id="2763006"/>
    <lineage>
        <taxon>Bacteria</taxon>
        <taxon>Bacillati</taxon>
        <taxon>Actinomycetota</taxon>
        <taxon>Actinomycetes</taxon>
        <taxon>Kitasatosporales</taxon>
        <taxon>Streptomycetaceae</taxon>
        <taxon>Streptomyces</taxon>
    </lineage>
</organism>
<dbReference type="AlphaFoldDB" id="A0A7H8NH23"/>